<feature type="repeat" description="ANK" evidence="5">
    <location>
        <begin position="556"/>
        <end position="588"/>
    </location>
</feature>
<accession>A0A8S1GTZ9</accession>
<dbReference type="AlphaFoldDB" id="A0A8S1GTZ9"/>
<keyword evidence="5" id="KW-0040">ANK repeat</keyword>
<dbReference type="Gene3D" id="1.25.40.10">
    <property type="entry name" value="Tetratricopeptide repeat domain"/>
    <property type="match status" value="1"/>
</dbReference>
<feature type="region of interest" description="Disordered" evidence="6">
    <location>
        <begin position="457"/>
        <end position="480"/>
    </location>
</feature>
<evidence type="ECO:0008006" key="9">
    <source>
        <dbReference type="Google" id="ProtNLM"/>
    </source>
</evidence>
<dbReference type="InterPro" id="IPR002110">
    <property type="entry name" value="Ankyrin_rpt"/>
</dbReference>
<dbReference type="GO" id="GO:0000724">
    <property type="term" value="P:double-strand break repair via homologous recombination"/>
    <property type="evidence" value="ECO:0007669"/>
    <property type="project" value="TreeGrafter"/>
</dbReference>
<name>A0A8S1GTZ9_9PELO</name>
<evidence type="ECO:0000256" key="4">
    <source>
        <dbReference type="ARBA" id="ARBA00023242"/>
    </source>
</evidence>
<keyword evidence="3" id="KW-0677">Repeat</keyword>
<dbReference type="Pfam" id="PF00023">
    <property type="entry name" value="Ank"/>
    <property type="match status" value="1"/>
</dbReference>
<dbReference type="EMBL" id="CAJGYM010000004">
    <property type="protein sequence ID" value="CAD6186242.1"/>
    <property type="molecule type" value="Genomic_DNA"/>
</dbReference>
<dbReference type="SMART" id="SM00248">
    <property type="entry name" value="ANK"/>
    <property type="match status" value="4"/>
</dbReference>
<proteinExistence type="predicted"/>
<reference evidence="7" key="1">
    <citation type="submission" date="2020-10" db="EMBL/GenBank/DDBJ databases">
        <authorList>
            <person name="Kikuchi T."/>
        </authorList>
    </citation>
    <scope>NUCLEOTIDE SEQUENCE</scope>
    <source>
        <strain evidence="7">NKZ352</strain>
    </source>
</reference>
<keyword evidence="8" id="KW-1185">Reference proteome</keyword>
<dbReference type="Gene3D" id="1.25.40.20">
    <property type="entry name" value="Ankyrin repeat-containing domain"/>
    <property type="match status" value="1"/>
</dbReference>
<comment type="subcellular location">
    <subcellularLocation>
        <location evidence="1">Nucleus</location>
    </subcellularLocation>
</comment>
<comment type="caution">
    <text evidence="7">The sequence shown here is derived from an EMBL/GenBank/DDBJ whole genome shotgun (WGS) entry which is preliminary data.</text>
</comment>
<dbReference type="SUPFAM" id="SSF48403">
    <property type="entry name" value="Ankyrin repeat"/>
    <property type="match status" value="1"/>
</dbReference>
<keyword evidence="4" id="KW-0539">Nucleus</keyword>
<sequence>MKLSDLKAKLRNAKKDGSSKVVEILNDIGHFFRDVKHDPTSAIEAYVEAADLAQKIGVYNDGCFAVRALSEIYAELGDRGQALGYAGKFREIAKTSGIASQEQLSSHVTAWVYERLWICQSSDKADLEKAFEWVEISLNYLKQNTKRIDDDKQAVKIACDSRRRKAGLERLGAGIAANLGNRAAAERLWNSSYDFARSTKDVGLIRVLLQSKLDFSWADTIQTARELLRRADERHKGPALIECANQYVLHGHFESALHDLKECYRTEQRKKMEKYFPNDFELLLKRLPICFKYVDLRKMLKQSNLKKKEIRDIYEMMGDLVCDYDDKNFSTPLMSLACGHYIEMLSACEDDKSVIKAKTAIALTEMDISNFERAKKLFVDVLELQNKLSFDIDKILDTKLSILSCDRRLNPCHEEFERETARLEAAIRKSSQKIELYQICKKYYEDKGDSSNAELFKRRERNVEEDDSQELEEEEEDELQEDGLVAQMKNLTDAEIFEYVRRELEEETSLAKLQEKRDRVNHEGETKLHEEAKKEGSSLLPKLIKFGYDLNKKDNAGWTPLSEAVNHGCVKNVRLLVEAGAKVDEVCDGEITDNETRFGSGVTPLMEACLMGEIEIAIILMNSGASVVKRNADGRTCLDCLLLHMETLEDGAELWRAQKNSRRKS</sequence>
<dbReference type="OrthoDB" id="4772757at2759"/>
<feature type="repeat" description="ANK" evidence="5">
    <location>
        <begin position="523"/>
        <end position="555"/>
    </location>
</feature>
<evidence type="ECO:0000313" key="7">
    <source>
        <dbReference type="EMBL" id="CAD6186242.1"/>
    </source>
</evidence>
<evidence type="ECO:0000256" key="2">
    <source>
        <dbReference type="ARBA" id="ARBA00022614"/>
    </source>
</evidence>
<feature type="repeat" description="ANK" evidence="5">
    <location>
        <begin position="600"/>
        <end position="632"/>
    </location>
</feature>
<dbReference type="GO" id="GO:0031297">
    <property type="term" value="P:replication fork processing"/>
    <property type="evidence" value="ECO:0007669"/>
    <property type="project" value="TreeGrafter"/>
</dbReference>
<evidence type="ECO:0000313" key="8">
    <source>
        <dbReference type="Proteomes" id="UP000835052"/>
    </source>
</evidence>
<dbReference type="InterPro" id="IPR036770">
    <property type="entry name" value="Ankyrin_rpt-contain_sf"/>
</dbReference>
<organism evidence="7 8">
    <name type="scientific">Caenorhabditis auriculariae</name>
    <dbReference type="NCBI Taxonomy" id="2777116"/>
    <lineage>
        <taxon>Eukaryota</taxon>
        <taxon>Metazoa</taxon>
        <taxon>Ecdysozoa</taxon>
        <taxon>Nematoda</taxon>
        <taxon>Chromadorea</taxon>
        <taxon>Rhabditida</taxon>
        <taxon>Rhabditina</taxon>
        <taxon>Rhabditomorpha</taxon>
        <taxon>Rhabditoidea</taxon>
        <taxon>Rhabditidae</taxon>
        <taxon>Peloderinae</taxon>
        <taxon>Caenorhabditis</taxon>
    </lineage>
</organism>
<keyword evidence="2" id="KW-0433">Leucine-rich repeat</keyword>
<dbReference type="Proteomes" id="UP000835052">
    <property type="component" value="Unassembled WGS sequence"/>
</dbReference>
<evidence type="ECO:0000256" key="3">
    <source>
        <dbReference type="ARBA" id="ARBA00022737"/>
    </source>
</evidence>
<protein>
    <recommendedName>
        <fullName evidence="9">ANK_REP_REGION domain-containing protein</fullName>
    </recommendedName>
</protein>
<dbReference type="GO" id="GO:0043596">
    <property type="term" value="C:nuclear replication fork"/>
    <property type="evidence" value="ECO:0007669"/>
    <property type="project" value="TreeGrafter"/>
</dbReference>
<dbReference type="InterPro" id="IPR011990">
    <property type="entry name" value="TPR-like_helical_dom_sf"/>
</dbReference>
<feature type="compositionally biased region" description="Acidic residues" evidence="6">
    <location>
        <begin position="463"/>
        <end position="480"/>
    </location>
</feature>
<evidence type="ECO:0000256" key="1">
    <source>
        <dbReference type="ARBA" id="ARBA00004123"/>
    </source>
</evidence>
<dbReference type="PROSITE" id="PS50088">
    <property type="entry name" value="ANK_REPEAT"/>
    <property type="match status" value="3"/>
</dbReference>
<dbReference type="PANTHER" id="PTHR46358:SF1">
    <property type="entry name" value="TONSOKU-LIKE PROTEIN"/>
    <property type="match status" value="1"/>
</dbReference>
<gene>
    <name evidence="7" type="ORF">CAUJ_LOCUS2161</name>
</gene>
<evidence type="ECO:0000256" key="5">
    <source>
        <dbReference type="PROSITE-ProRule" id="PRU00023"/>
    </source>
</evidence>
<evidence type="ECO:0000256" key="6">
    <source>
        <dbReference type="SAM" id="MobiDB-lite"/>
    </source>
</evidence>
<dbReference type="PROSITE" id="PS50297">
    <property type="entry name" value="ANK_REP_REGION"/>
    <property type="match status" value="2"/>
</dbReference>
<dbReference type="Pfam" id="PF12796">
    <property type="entry name" value="Ank_2"/>
    <property type="match status" value="1"/>
</dbReference>
<dbReference type="InterPro" id="IPR052311">
    <property type="entry name" value="MMS22L-TONSL_complex_comp"/>
</dbReference>
<dbReference type="PANTHER" id="PTHR46358">
    <property type="entry name" value="TONSOKU-LIKE PROTEIN"/>
    <property type="match status" value="1"/>
</dbReference>
<dbReference type="SUPFAM" id="SSF48452">
    <property type="entry name" value="TPR-like"/>
    <property type="match status" value="1"/>
</dbReference>